<protein>
    <submittedName>
        <fullName evidence="1">Uncharacterized protein</fullName>
    </submittedName>
</protein>
<name>W2LX85_PHYNI</name>
<gene>
    <name evidence="1" type="ORF">L917_02170</name>
</gene>
<dbReference type="AlphaFoldDB" id="W2LX85"/>
<proteinExistence type="predicted"/>
<dbReference type="Proteomes" id="UP000054423">
    <property type="component" value="Unassembled WGS sequence"/>
</dbReference>
<accession>W2LX85</accession>
<reference evidence="1" key="1">
    <citation type="submission" date="2013-11" db="EMBL/GenBank/DDBJ databases">
        <title>The Genome Sequence of Phytophthora parasitica CHvinca01.</title>
        <authorList>
            <consortium name="The Broad Institute Genomics Platform"/>
            <person name="Russ C."/>
            <person name="Tyler B."/>
            <person name="Panabieres F."/>
            <person name="Shan W."/>
            <person name="Tripathy S."/>
            <person name="Grunwald N."/>
            <person name="Machado M."/>
            <person name="Johnson C.S."/>
            <person name="Arredondo F."/>
            <person name="Hong C."/>
            <person name="Coffey M."/>
            <person name="Young S.K."/>
            <person name="Zeng Q."/>
            <person name="Gargeya S."/>
            <person name="Fitzgerald M."/>
            <person name="Abouelleil A."/>
            <person name="Alvarado L."/>
            <person name="Chapman S.B."/>
            <person name="Gainer-Dewar J."/>
            <person name="Goldberg J."/>
            <person name="Griggs A."/>
            <person name="Gujja S."/>
            <person name="Hansen M."/>
            <person name="Howarth C."/>
            <person name="Imamovic A."/>
            <person name="Ireland A."/>
            <person name="Larimer J."/>
            <person name="McCowan C."/>
            <person name="Murphy C."/>
            <person name="Pearson M."/>
            <person name="Poon T.W."/>
            <person name="Priest M."/>
            <person name="Roberts A."/>
            <person name="Saif S."/>
            <person name="Shea T."/>
            <person name="Sykes S."/>
            <person name="Wortman J."/>
            <person name="Nusbaum C."/>
            <person name="Birren B."/>
        </authorList>
    </citation>
    <scope>NUCLEOTIDE SEQUENCE [LARGE SCALE GENOMIC DNA]</scope>
    <source>
        <strain evidence="1">CHvinca01</strain>
    </source>
</reference>
<evidence type="ECO:0000313" key="1">
    <source>
        <dbReference type="EMBL" id="ETM01211.1"/>
    </source>
</evidence>
<dbReference type="EMBL" id="KI677781">
    <property type="protein sequence ID" value="ETM01211.1"/>
    <property type="molecule type" value="Genomic_DNA"/>
</dbReference>
<sequence>MFQFAKILVSEHRKQRLTMKPTVTLALDVETPVERLSDRIEERASIITALYRNIQI</sequence>
<organism evidence="1">
    <name type="scientific">Phytophthora nicotianae</name>
    <name type="common">Potato buckeye rot agent</name>
    <name type="synonym">Phytophthora parasitica</name>
    <dbReference type="NCBI Taxonomy" id="4792"/>
    <lineage>
        <taxon>Eukaryota</taxon>
        <taxon>Sar</taxon>
        <taxon>Stramenopiles</taxon>
        <taxon>Oomycota</taxon>
        <taxon>Peronosporomycetes</taxon>
        <taxon>Peronosporales</taxon>
        <taxon>Peronosporaceae</taxon>
        <taxon>Phytophthora</taxon>
    </lineage>
</organism>